<dbReference type="AlphaFoldDB" id="A0A8G1VH57"/>
<sequence>MSLPAPESTKFPFSPRPDSVDAYLAEQGMLSVSEQRINDVLTQSGIRAECIYLPQHLSRILPSRLIHVVSRIRFEAYKAIMIMRICNSWYRRRYENLHPDDDSPFLQRHIQSVQLLLGWDKDNKPVKDQPIAVADQKIPEGSITLGSHRRRYTAYKDFHDEMVWNFRVGVYYARLFIYHKLATKYFNSHLPSDVLPAFNAWKQEIFIRRPEN</sequence>
<dbReference type="EMBL" id="KZ825091">
    <property type="protein sequence ID" value="RAH51892.1"/>
    <property type="molecule type" value="Genomic_DNA"/>
</dbReference>
<reference evidence="1 2" key="1">
    <citation type="submission" date="2018-02" db="EMBL/GenBank/DDBJ databases">
        <title>The genomes of Aspergillus section Nigri reveals drivers in fungal speciation.</title>
        <authorList>
            <consortium name="DOE Joint Genome Institute"/>
            <person name="Vesth T.C."/>
            <person name="Nybo J."/>
            <person name="Theobald S."/>
            <person name="Brandl J."/>
            <person name="Frisvad J.C."/>
            <person name="Nielsen K.F."/>
            <person name="Lyhne E.K."/>
            <person name="Kogle M.E."/>
            <person name="Kuo A."/>
            <person name="Riley R."/>
            <person name="Clum A."/>
            <person name="Nolan M."/>
            <person name="Lipzen A."/>
            <person name="Salamov A."/>
            <person name="Henrissat B."/>
            <person name="Wiebenga A."/>
            <person name="De vries R.P."/>
            <person name="Grigoriev I.V."/>
            <person name="Mortensen U.H."/>
            <person name="Andersen M.R."/>
            <person name="Baker S.E."/>
        </authorList>
    </citation>
    <scope>NUCLEOTIDE SEQUENCE [LARGE SCALE GENOMIC DNA]</scope>
    <source>
        <strain evidence="1 2">CBS 112811</strain>
    </source>
</reference>
<dbReference type="RefSeq" id="XP_025509814.1">
    <property type="nucleotide sequence ID" value="XM_025665439.1"/>
</dbReference>
<keyword evidence="2" id="KW-1185">Reference proteome</keyword>
<protein>
    <submittedName>
        <fullName evidence="1">Uncharacterized protein</fullName>
    </submittedName>
</protein>
<accession>A0A8G1VH57</accession>
<proteinExistence type="predicted"/>
<evidence type="ECO:0000313" key="2">
    <source>
        <dbReference type="Proteomes" id="UP000249526"/>
    </source>
</evidence>
<dbReference type="GeneID" id="37168841"/>
<name>A0A8G1VH57_9EURO</name>
<gene>
    <name evidence="1" type="ORF">BO85DRAFT_524792</name>
</gene>
<organism evidence="1 2">
    <name type="scientific">Aspergillus piperis CBS 112811</name>
    <dbReference type="NCBI Taxonomy" id="1448313"/>
    <lineage>
        <taxon>Eukaryota</taxon>
        <taxon>Fungi</taxon>
        <taxon>Dikarya</taxon>
        <taxon>Ascomycota</taxon>
        <taxon>Pezizomycotina</taxon>
        <taxon>Eurotiomycetes</taxon>
        <taxon>Eurotiomycetidae</taxon>
        <taxon>Eurotiales</taxon>
        <taxon>Aspergillaceae</taxon>
        <taxon>Aspergillus</taxon>
        <taxon>Aspergillus subgen. Circumdati</taxon>
    </lineage>
</organism>
<evidence type="ECO:0000313" key="1">
    <source>
        <dbReference type="EMBL" id="RAH51892.1"/>
    </source>
</evidence>
<dbReference type="Proteomes" id="UP000249526">
    <property type="component" value="Unassembled WGS sequence"/>
</dbReference>